<dbReference type="EMBL" id="JARKIE010000064">
    <property type="protein sequence ID" value="KAJ7690483.1"/>
    <property type="molecule type" value="Genomic_DNA"/>
</dbReference>
<evidence type="ECO:0000313" key="3">
    <source>
        <dbReference type="Proteomes" id="UP001221757"/>
    </source>
</evidence>
<feature type="compositionally biased region" description="Basic and acidic residues" evidence="1">
    <location>
        <begin position="289"/>
        <end position="318"/>
    </location>
</feature>
<gene>
    <name evidence="2" type="ORF">B0H17DRAFT_1134293</name>
</gene>
<feature type="region of interest" description="Disordered" evidence="1">
    <location>
        <begin position="289"/>
        <end position="321"/>
    </location>
</feature>
<name>A0AAD7GIC8_MYCRO</name>
<organism evidence="2 3">
    <name type="scientific">Mycena rosella</name>
    <name type="common">Pink bonnet</name>
    <name type="synonym">Agaricus rosellus</name>
    <dbReference type="NCBI Taxonomy" id="1033263"/>
    <lineage>
        <taxon>Eukaryota</taxon>
        <taxon>Fungi</taxon>
        <taxon>Dikarya</taxon>
        <taxon>Basidiomycota</taxon>
        <taxon>Agaricomycotina</taxon>
        <taxon>Agaricomycetes</taxon>
        <taxon>Agaricomycetidae</taxon>
        <taxon>Agaricales</taxon>
        <taxon>Marasmiineae</taxon>
        <taxon>Mycenaceae</taxon>
        <taxon>Mycena</taxon>
    </lineage>
</organism>
<dbReference type="Proteomes" id="UP001221757">
    <property type="component" value="Unassembled WGS sequence"/>
</dbReference>
<proteinExistence type="predicted"/>
<feature type="region of interest" description="Disordered" evidence="1">
    <location>
        <begin position="143"/>
        <end position="167"/>
    </location>
</feature>
<feature type="region of interest" description="Disordered" evidence="1">
    <location>
        <begin position="180"/>
        <end position="220"/>
    </location>
</feature>
<keyword evidence="3" id="KW-1185">Reference proteome</keyword>
<feature type="compositionally biased region" description="Polar residues" evidence="1">
    <location>
        <begin position="196"/>
        <end position="206"/>
    </location>
</feature>
<reference evidence="2" key="1">
    <citation type="submission" date="2023-03" db="EMBL/GenBank/DDBJ databases">
        <title>Massive genome expansion in bonnet fungi (Mycena s.s.) driven by repeated elements and novel gene families across ecological guilds.</title>
        <authorList>
            <consortium name="Lawrence Berkeley National Laboratory"/>
            <person name="Harder C.B."/>
            <person name="Miyauchi S."/>
            <person name="Viragh M."/>
            <person name="Kuo A."/>
            <person name="Thoen E."/>
            <person name="Andreopoulos B."/>
            <person name="Lu D."/>
            <person name="Skrede I."/>
            <person name="Drula E."/>
            <person name="Henrissat B."/>
            <person name="Morin E."/>
            <person name="Kohler A."/>
            <person name="Barry K."/>
            <person name="LaButti K."/>
            <person name="Morin E."/>
            <person name="Salamov A."/>
            <person name="Lipzen A."/>
            <person name="Mereny Z."/>
            <person name="Hegedus B."/>
            <person name="Baldrian P."/>
            <person name="Stursova M."/>
            <person name="Weitz H."/>
            <person name="Taylor A."/>
            <person name="Grigoriev I.V."/>
            <person name="Nagy L.G."/>
            <person name="Martin F."/>
            <person name="Kauserud H."/>
        </authorList>
    </citation>
    <scope>NUCLEOTIDE SEQUENCE</scope>
    <source>
        <strain evidence="2">CBHHK067</strain>
    </source>
</reference>
<evidence type="ECO:0000256" key="1">
    <source>
        <dbReference type="SAM" id="MobiDB-lite"/>
    </source>
</evidence>
<protein>
    <submittedName>
        <fullName evidence="2">Uncharacterized protein</fullName>
    </submittedName>
</protein>
<accession>A0AAD7GIC8</accession>
<evidence type="ECO:0000313" key="2">
    <source>
        <dbReference type="EMBL" id="KAJ7690483.1"/>
    </source>
</evidence>
<sequence>MTPTCPPAAVMVRAEEDTSECARMHEDEDACDVTISKDADAHTKQAQDACECGVRGRRDCWEGPSPRMTACDGEGKAKVDERVTRIREGVRGGAGVGGVSACDGIVEYDEICGVRSAHRVQYPEAVSGGSSRRVYADSYTYRHTSTSRGGEAGRRDEPITHPGPSNDACVQLQAESAENQLERGGRAAVVTRETDPQSITATTSPRARTGPAGDDVKGRPSMIGDAHRLVITAICVIETCYIRWRSRRGRGGLYDLLKSGVTAMRAKNDPSVSTVIALWGYYGDAQDDGRGDRARLDGREEREERREGQGDGGRKQEGFETPLIPRLSWSVRVRRARAVLAD</sequence>
<comment type="caution">
    <text evidence="2">The sequence shown here is derived from an EMBL/GenBank/DDBJ whole genome shotgun (WGS) entry which is preliminary data.</text>
</comment>
<dbReference type="AlphaFoldDB" id="A0AAD7GIC8"/>